<accession>A0ABQ0FFR1</accession>
<evidence type="ECO:0000313" key="2">
    <source>
        <dbReference type="Proteomes" id="UP001623349"/>
    </source>
</evidence>
<dbReference type="EMBL" id="BAAFST010000013">
    <property type="protein sequence ID" value="GAB1298062.1"/>
    <property type="molecule type" value="Genomic_DNA"/>
</dbReference>
<organism evidence="1 2">
    <name type="scientific">Apodemus speciosus</name>
    <name type="common">Large Japanese field mouse</name>
    <dbReference type="NCBI Taxonomy" id="105296"/>
    <lineage>
        <taxon>Eukaryota</taxon>
        <taxon>Metazoa</taxon>
        <taxon>Chordata</taxon>
        <taxon>Craniata</taxon>
        <taxon>Vertebrata</taxon>
        <taxon>Euteleostomi</taxon>
        <taxon>Mammalia</taxon>
        <taxon>Eutheria</taxon>
        <taxon>Euarchontoglires</taxon>
        <taxon>Glires</taxon>
        <taxon>Rodentia</taxon>
        <taxon>Myomorpha</taxon>
        <taxon>Muroidea</taxon>
        <taxon>Muridae</taxon>
        <taxon>Murinae</taxon>
        <taxon>Apodemus</taxon>
    </lineage>
</organism>
<dbReference type="Proteomes" id="UP001623349">
    <property type="component" value="Unassembled WGS sequence"/>
</dbReference>
<dbReference type="Gene3D" id="3.30.497.10">
    <property type="entry name" value="Antithrombin, subunit I, domain 2"/>
    <property type="match status" value="1"/>
</dbReference>
<protein>
    <submittedName>
        <fullName evidence="1">Leukocyte elastase inhibitor A</fullName>
    </submittedName>
</protein>
<dbReference type="SUPFAM" id="SSF56574">
    <property type="entry name" value="Serpins"/>
    <property type="match status" value="1"/>
</dbReference>
<proteinExistence type="predicted"/>
<dbReference type="InterPro" id="IPR036186">
    <property type="entry name" value="Serpin_sf"/>
</dbReference>
<gene>
    <name evidence="1" type="ORF">APTSU1_001329800</name>
</gene>
<dbReference type="InterPro" id="IPR042178">
    <property type="entry name" value="Serpin_sf_1"/>
</dbReference>
<keyword evidence="2" id="KW-1185">Reference proteome</keyword>
<name>A0ABQ0FFR1_APOSI</name>
<sequence length="82" mass="8803">MKAAPVPGSLLQGLQQVEQELLQRRAFTMEQLSSANTLFALELFHILNESSPTGNIFFSPSASLLPGHGLSGGQRQHCSPAL</sequence>
<reference evidence="1 2" key="1">
    <citation type="submission" date="2024-08" db="EMBL/GenBank/DDBJ databases">
        <title>The draft genome of Apodemus speciosus.</title>
        <authorList>
            <person name="Nabeshima K."/>
            <person name="Suzuki S."/>
            <person name="Onuma M."/>
        </authorList>
    </citation>
    <scope>NUCLEOTIDE SEQUENCE [LARGE SCALE GENOMIC DNA]</scope>
    <source>
        <strain evidence="1">IB14-021</strain>
    </source>
</reference>
<comment type="caution">
    <text evidence="1">The sequence shown here is derived from an EMBL/GenBank/DDBJ whole genome shotgun (WGS) entry which is preliminary data.</text>
</comment>
<evidence type="ECO:0000313" key="1">
    <source>
        <dbReference type="EMBL" id="GAB1298062.1"/>
    </source>
</evidence>